<organism evidence="2">
    <name type="scientific">Curvibacter symbiont subsp. Hydra magnipapillata</name>
    <dbReference type="NCBI Taxonomy" id="667019"/>
    <lineage>
        <taxon>Bacteria</taxon>
        <taxon>Pseudomonadati</taxon>
        <taxon>Pseudomonadota</taxon>
        <taxon>Betaproteobacteria</taxon>
        <taxon>Burkholderiales</taxon>
        <taxon>Comamonadaceae</taxon>
        <taxon>Curvibacter</taxon>
    </lineage>
</organism>
<evidence type="ECO:0000313" key="2">
    <source>
        <dbReference type="EMBL" id="CBA32261.1"/>
    </source>
</evidence>
<feature type="signal peptide" evidence="1">
    <location>
        <begin position="1"/>
        <end position="28"/>
    </location>
</feature>
<gene>
    <name evidence="2" type="ORF">Csp_D31250</name>
</gene>
<accession>C9YEW9</accession>
<protein>
    <submittedName>
        <fullName evidence="2">Uncharacterized protein</fullName>
    </submittedName>
</protein>
<proteinExistence type="predicted"/>
<keyword evidence="1" id="KW-0732">Signal</keyword>
<sequence>MRTSFMLRSVLVAAAFGSLSLLPNVAAAREGAQSVGKGIKCYTAAVQQADGTVKYQRVCYKGV</sequence>
<evidence type="ECO:0000256" key="1">
    <source>
        <dbReference type="SAM" id="SignalP"/>
    </source>
</evidence>
<reference evidence="2" key="1">
    <citation type="journal article" date="2010" name="Nature">
        <title>The Dynamic genome of Hydra.</title>
        <authorList>
            <person name="Chapman J.A."/>
            <person name="Kirkness E.F."/>
            <person name="Simakov O."/>
            <person name="Hampson S.E."/>
            <person name="Mitros T."/>
            <person name="Weinmaier T."/>
            <person name="Rattei T."/>
            <person name="Balasubramanian P.G."/>
            <person name="Borman J."/>
            <person name="Busam D."/>
            <person name="Disbennett K."/>
            <person name="Pfannkoch C."/>
            <person name="Sumin N."/>
            <person name="Sutton G."/>
            <person name="Viswanathan L."/>
            <person name="Walenz B."/>
            <person name="Goodstein D.M."/>
            <person name="Hellsten U."/>
            <person name="Kawashima T."/>
            <person name="Prochnik S.E."/>
            <person name="Putnam N.H."/>
            <person name="Shu S."/>
            <person name="Blumberg B."/>
            <person name="Dana C.E."/>
            <person name="Gee L."/>
            <person name="Kibler D.F."/>
            <person name="Law L."/>
            <person name="Lindgens D."/>
            <person name="Martinez D.E."/>
            <person name="Peng J."/>
            <person name="Wigge P.A."/>
            <person name="Bertulat B."/>
            <person name="Guder C."/>
            <person name="Nakamura Y."/>
            <person name="Ozbek S."/>
            <person name="Watanabe H."/>
            <person name="Khalturin K."/>
            <person name="Hemmrich G."/>
            <person name="Franke A."/>
            <person name="Augustin R."/>
            <person name="Fraune S."/>
            <person name="Hayakawa E."/>
            <person name="Hayakawa S."/>
            <person name="Hirose M."/>
            <person name="Hwang J."/>
            <person name="Ikeo K."/>
            <person name="Nishimiya-Fujisawa C."/>
            <person name="Ogura A."/>
            <person name="Takahashi T."/>
            <person name="Steinmetz P.R."/>
            <person name="Zhang X."/>
            <person name="Aufschnaiter R."/>
            <person name="Eder M.K."/>
            <person name="Gorny A.K."/>
            <person name="Salvenmoser W."/>
            <person name="Heimberg A.M."/>
            <person name="Wheeler B.M."/>
            <person name="Peterson K.J."/>
            <person name="Boettger A."/>
            <person name="Tischler P."/>
            <person name="Wolf A."/>
            <person name="Gojobori T."/>
            <person name="Remington K.A."/>
            <person name="Strausberg R.L."/>
            <person name="Venter J."/>
            <person name="Technau U."/>
            <person name="Hobmayer B."/>
            <person name="Bosch T.C."/>
            <person name="Holstein T.W."/>
            <person name="Fujisawa T."/>
            <person name="Bode H.R."/>
            <person name="David C.N."/>
            <person name="Rokhsar D.S."/>
            <person name="Steele R.E."/>
        </authorList>
    </citation>
    <scope>NUCLEOTIDE SEQUENCE</scope>
</reference>
<name>C9YEW9_CURXX</name>
<feature type="chain" id="PRO_5003004693" evidence="1">
    <location>
        <begin position="29"/>
        <end position="63"/>
    </location>
</feature>
<dbReference type="EMBL" id="FN543107">
    <property type="protein sequence ID" value="CBA32261.1"/>
    <property type="molecule type" value="Genomic_DNA"/>
</dbReference>
<dbReference type="AlphaFoldDB" id="C9YEW9"/>